<feature type="transmembrane region" description="Helical" evidence="1">
    <location>
        <begin position="113"/>
        <end position="146"/>
    </location>
</feature>
<proteinExistence type="predicted"/>
<organism evidence="2">
    <name type="scientific">marine metagenome</name>
    <dbReference type="NCBI Taxonomy" id="408172"/>
    <lineage>
        <taxon>unclassified sequences</taxon>
        <taxon>metagenomes</taxon>
        <taxon>ecological metagenomes</taxon>
    </lineage>
</organism>
<accession>A0A382AUD2</accession>
<dbReference type="EMBL" id="UINC01026721">
    <property type="protein sequence ID" value="SVB04682.1"/>
    <property type="molecule type" value="Genomic_DNA"/>
</dbReference>
<protein>
    <submittedName>
        <fullName evidence="2">Uncharacterized protein</fullName>
    </submittedName>
</protein>
<feature type="transmembrane region" description="Helical" evidence="1">
    <location>
        <begin position="28"/>
        <end position="53"/>
    </location>
</feature>
<sequence length="150" mass="17174">SEDPLNFSESGWWGRILSAMKAHQKWNIAAQVGLGISIVLAIFATWMLMTYIVPKVIFFHQEKGSVIPAYFQMPVNVCEITTRYWYLWTPILFSAVGWFEWKCTSQNKGHIRTFTLVGLSLISNAFVLWLALTIAIATSIFLHLFFPPID</sequence>
<gene>
    <name evidence="2" type="ORF">METZ01_LOCUS157536</name>
</gene>
<reference evidence="2" key="1">
    <citation type="submission" date="2018-05" db="EMBL/GenBank/DDBJ databases">
        <authorList>
            <person name="Lanie J.A."/>
            <person name="Ng W.-L."/>
            <person name="Kazmierczak K.M."/>
            <person name="Andrzejewski T.M."/>
            <person name="Davidsen T.M."/>
            <person name="Wayne K.J."/>
            <person name="Tettelin H."/>
            <person name="Glass J.I."/>
            <person name="Rusch D."/>
            <person name="Podicherti R."/>
            <person name="Tsui H.-C.T."/>
            <person name="Winkler M.E."/>
        </authorList>
    </citation>
    <scope>NUCLEOTIDE SEQUENCE</scope>
</reference>
<keyword evidence="1" id="KW-1133">Transmembrane helix</keyword>
<keyword evidence="1" id="KW-0812">Transmembrane</keyword>
<evidence type="ECO:0000313" key="2">
    <source>
        <dbReference type="EMBL" id="SVB04682.1"/>
    </source>
</evidence>
<name>A0A382AUD2_9ZZZZ</name>
<dbReference type="AlphaFoldDB" id="A0A382AUD2"/>
<feature type="transmembrane region" description="Helical" evidence="1">
    <location>
        <begin position="84"/>
        <end position="101"/>
    </location>
</feature>
<evidence type="ECO:0000256" key="1">
    <source>
        <dbReference type="SAM" id="Phobius"/>
    </source>
</evidence>
<feature type="non-terminal residue" evidence="2">
    <location>
        <position position="1"/>
    </location>
</feature>
<keyword evidence="1" id="KW-0472">Membrane</keyword>